<dbReference type="Proteomes" id="UP001297581">
    <property type="component" value="Unassembled WGS sequence"/>
</dbReference>
<accession>A0AAJ1BFA7</accession>
<dbReference type="PANTHER" id="PTHR38605:SF1">
    <property type="entry name" value="ATPASE"/>
    <property type="match status" value="1"/>
</dbReference>
<organism evidence="1 2">
    <name type="scientific">Shewanella zhuhaiensis</name>
    <dbReference type="NCBI Taxonomy" id="2919576"/>
    <lineage>
        <taxon>Bacteria</taxon>
        <taxon>Pseudomonadati</taxon>
        <taxon>Pseudomonadota</taxon>
        <taxon>Gammaproteobacteria</taxon>
        <taxon>Alteromonadales</taxon>
        <taxon>Shewanellaceae</taxon>
        <taxon>Shewanella</taxon>
    </lineage>
</organism>
<dbReference type="PIRSF" id="PIRSF019381">
    <property type="entry name" value="YcjX"/>
    <property type="match status" value="1"/>
</dbReference>
<dbReference type="AlphaFoldDB" id="A0AAJ1BFA7"/>
<keyword evidence="2" id="KW-1185">Reference proteome</keyword>
<gene>
    <name evidence="1" type="ORF">MJ923_04980</name>
</gene>
<sequence>MASSPVDKLTQKARDLLARSTDRHLRLAVTGLSGAGKTAFITGLVHQLLSATAANDKNLPLWQVSRDERLVGVRRASQPDLNIASFDLQGALSALSQTPPSWPASTRNLSELRLEIRYRPKGGLLSKLSDVSTLYLDLVDYPGEWLLDLPMLRQDYASWSQSVFAAINKRAPSESLKAFIEAASRVRLDEPLSDEEFERIAGLYRAYLEESVHSQGYYFAQPGRMLLPGELEGAPLLAFFPLPLDEAAHKRAAEAGKDSAYGQLCRRYREYVDAVVEPFFKRHFARFDRQLVLVDCFSALNRGRAQFEDMSLALDGILESFRFGQSSLIRRLFSPRIDKLLFAASKIDHVTRDQQGRVLGLLKQMLGRSEHFARFEGCQVEAMAISAIRATRPGMVNTEKGEVEVVTGTELATGKPITLFPGEVPQSLPKPDFWQNQGFEFVQFAPMARNGESPMAHIRLDHLLEYLLGDKLA</sequence>
<dbReference type="Pfam" id="PF04317">
    <property type="entry name" value="DUF463"/>
    <property type="match status" value="1"/>
</dbReference>
<dbReference type="InterPro" id="IPR007413">
    <property type="entry name" value="YcjX-like"/>
</dbReference>
<dbReference type="EMBL" id="JAKUDL010000001">
    <property type="protein sequence ID" value="MCH4293656.1"/>
    <property type="molecule type" value="Genomic_DNA"/>
</dbReference>
<proteinExistence type="predicted"/>
<reference evidence="1 2" key="1">
    <citation type="submission" date="2022-02" db="EMBL/GenBank/DDBJ databases">
        <title>The genome sequence of Shewanella sp. 3B26.</title>
        <authorList>
            <person name="Du J."/>
        </authorList>
    </citation>
    <scope>NUCLEOTIDE SEQUENCE [LARGE SCALE GENOMIC DNA]</scope>
    <source>
        <strain evidence="1 2">3B26</strain>
    </source>
</reference>
<comment type="caution">
    <text evidence="1">The sequence shown here is derived from an EMBL/GenBank/DDBJ whole genome shotgun (WGS) entry which is preliminary data.</text>
</comment>
<dbReference type="RefSeq" id="WP_240590134.1">
    <property type="nucleotide sequence ID" value="NZ_JAKUDL010000001.1"/>
</dbReference>
<dbReference type="InterPro" id="IPR027417">
    <property type="entry name" value="P-loop_NTPase"/>
</dbReference>
<evidence type="ECO:0000313" key="1">
    <source>
        <dbReference type="EMBL" id="MCH4293656.1"/>
    </source>
</evidence>
<dbReference type="SUPFAM" id="SSF52540">
    <property type="entry name" value="P-loop containing nucleoside triphosphate hydrolases"/>
    <property type="match status" value="1"/>
</dbReference>
<name>A0AAJ1BFA7_9GAMM</name>
<evidence type="ECO:0000313" key="2">
    <source>
        <dbReference type="Proteomes" id="UP001297581"/>
    </source>
</evidence>
<dbReference type="PANTHER" id="PTHR38605">
    <property type="entry name" value="ATPASE-RELATED"/>
    <property type="match status" value="1"/>
</dbReference>
<protein>
    <submittedName>
        <fullName evidence="1">YcjX family protein</fullName>
    </submittedName>
</protein>